<dbReference type="AlphaFoldDB" id="A0A1F2UQN9"/>
<evidence type="ECO:0000313" key="3">
    <source>
        <dbReference type="EMBL" id="OFW35269.1"/>
    </source>
</evidence>
<dbReference type="Pfam" id="PF09699">
    <property type="entry name" value="Paired_CXXCH_1"/>
    <property type="match status" value="1"/>
</dbReference>
<evidence type="ECO:0000313" key="4">
    <source>
        <dbReference type="Proteomes" id="UP000178086"/>
    </source>
</evidence>
<keyword evidence="1" id="KW-0472">Membrane</keyword>
<dbReference type="EMBL" id="MELI01000019">
    <property type="protein sequence ID" value="OFW35269.1"/>
    <property type="molecule type" value="Genomic_DNA"/>
</dbReference>
<feature type="transmembrane region" description="Helical" evidence="1">
    <location>
        <begin position="6"/>
        <end position="26"/>
    </location>
</feature>
<evidence type="ECO:0000256" key="1">
    <source>
        <dbReference type="SAM" id="Phobius"/>
    </source>
</evidence>
<dbReference type="InterPro" id="IPR010177">
    <property type="entry name" value="Paired_CXXCH_1"/>
</dbReference>
<sequence>MSDKTASIITIILIIAVVSLVGYSYLREYDMLPSFAVGGILAANGGQTAPVEKTAPSGAMPACVCHSKKAAMVKMHDALDGEDCGKCHSSEENLMDPERPASSKQALEKRKKNEAICADCHKNGKTVVKKRSKDKTKISNALFCPKCKKQLSRADADCGDCGGKLEAAGDGWSCTACGPLVDIDKVAAMSKEKPSNDICAMCHYDRRSLAVTHQNIGAFNKSVTTVKGGLSNCLACHESHNKCGGCHF</sequence>
<comment type="caution">
    <text evidence="3">The sequence shown here is derived from an EMBL/GenBank/DDBJ whole genome shotgun (WGS) entry which is preliminary data.</text>
</comment>
<gene>
    <name evidence="3" type="ORF">A2074_05275</name>
</gene>
<feature type="domain" description="Doubled CXXCH motif" evidence="2">
    <location>
        <begin position="76"/>
        <end position="125"/>
    </location>
</feature>
<dbReference type="SUPFAM" id="SSF48695">
    <property type="entry name" value="Multiheme cytochromes"/>
    <property type="match status" value="1"/>
</dbReference>
<keyword evidence="1" id="KW-1133">Transmembrane helix</keyword>
<reference evidence="3 4" key="1">
    <citation type="journal article" date="2016" name="Nat. Commun.">
        <title>Thousands of microbial genomes shed light on interconnected biogeochemical processes in an aquifer system.</title>
        <authorList>
            <person name="Anantharaman K."/>
            <person name="Brown C.T."/>
            <person name="Hug L.A."/>
            <person name="Sharon I."/>
            <person name="Castelle C.J."/>
            <person name="Probst A.J."/>
            <person name="Thomas B.C."/>
            <person name="Singh A."/>
            <person name="Wilkins M.J."/>
            <person name="Karaoz U."/>
            <person name="Brodie E.L."/>
            <person name="Williams K.H."/>
            <person name="Hubbard S.S."/>
            <person name="Banfield J.F."/>
        </authorList>
    </citation>
    <scope>NUCLEOTIDE SEQUENCE [LARGE SCALE GENOMIC DNA]</scope>
</reference>
<accession>A0A1F2UQN9</accession>
<dbReference type="InterPro" id="IPR036280">
    <property type="entry name" value="Multihaem_cyt_sf"/>
</dbReference>
<evidence type="ECO:0000259" key="2">
    <source>
        <dbReference type="Pfam" id="PF09699"/>
    </source>
</evidence>
<name>A0A1F2UQN9_9ACTN</name>
<keyword evidence="1" id="KW-0812">Transmembrane</keyword>
<organism evidence="3 4">
    <name type="scientific">Candidatus Aquicultor primus</name>
    <dbReference type="NCBI Taxonomy" id="1797195"/>
    <lineage>
        <taxon>Bacteria</taxon>
        <taxon>Bacillati</taxon>
        <taxon>Actinomycetota</taxon>
        <taxon>Candidatus Aquicultoria</taxon>
        <taxon>Candidatus Aquicultorales</taxon>
        <taxon>Candidatus Aquicultoraceae</taxon>
        <taxon>Candidatus Aquicultor</taxon>
    </lineage>
</organism>
<protein>
    <recommendedName>
        <fullName evidence="2">Doubled CXXCH motif domain-containing protein</fullName>
    </recommendedName>
</protein>
<dbReference type="Proteomes" id="UP000178086">
    <property type="component" value="Unassembled WGS sequence"/>
</dbReference>
<proteinExistence type="predicted"/>